<dbReference type="SUPFAM" id="SSF50447">
    <property type="entry name" value="Translation proteins"/>
    <property type="match status" value="1"/>
</dbReference>
<evidence type="ECO:0000256" key="9">
    <source>
        <dbReference type="ARBA" id="ARBA00022884"/>
    </source>
</evidence>
<dbReference type="InterPro" id="IPR018162">
    <property type="entry name" value="Ala-tRNA-ligase_IIc_anticod-bd"/>
</dbReference>
<dbReference type="InterPro" id="IPR018164">
    <property type="entry name" value="Ala-tRNA-synth_IIc_N"/>
</dbReference>
<dbReference type="SUPFAM" id="SSF55186">
    <property type="entry name" value="ThrRS/AlaRS common domain"/>
    <property type="match status" value="1"/>
</dbReference>
<comment type="subcellular location">
    <subcellularLocation>
        <location evidence="14">Cytoplasm</location>
    </subcellularLocation>
</comment>
<evidence type="ECO:0000256" key="14">
    <source>
        <dbReference type="HAMAP-Rule" id="MF_00036"/>
    </source>
</evidence>
<keyword evidence="18" id="KW-1185">Reference proteome</keyword>
<proteinExistence type="inferred from homology"/>
<dbReference type="InterPro" id="IPR023033">
    <property type="entry name" value="Ala_tRNA_ligase_euk/bac"/>
</dbReference>
<dbReference type="HAMAP" id="MF_00036_B">
    <property type="entry name" value="Ala_tRNA_synth_B"/>
    <property type="match status" value="1"/>
</dbReference>
<dbReference type="GO" id="GO:0006419">
    <property type="term" value="P:alanyl-tRNA aminoacylation"/>
    <property type="evidence" value="ECO:0007669"/>
    <property type="project" value="UniProtKB-UniRule"/>
</dbReference>
<dbReference type="GO" id="GO:0002161">
    <property type="term" value="F:aminoacyl-tRNA deacylase activity"/>
    <property type="evidence" value="ECO:0007669"/>
    <property type="project" value="TreeGrafter"/>
</dbReference>
<dbReference type="GO" id="GO:0004813">
    <property type="term" value="F:alanine-tRNA ligase activity"/>
    <property type="evidence" value="ECO:0007669"/>
    <property type="project" value="UniProtKB-UniRule"/>
</dbReference>
<dbReference type="PANTHER" id="PTHR11777">
    <property type="entry name" value="ALANYL-TRNA SYNTHETASE"/>
    <property type="match status" value="1"/>
</dbReference>
<keyword evidence="3 14" id="KW-0820">tRNA-binding</keyword>
<dbReference type="InterPro" id="IPR009000">
    <property type="entry name" value="Transl_B-barrel_sf"/>
</dbReference>
<evidence type="ECO:0000256" key="7">
    <source>
        <dbReference type="ARBA" id="ARBA00022833"/>
    </source>
</evidence>
<dbReference type="RefSeq" id="WP_125164744.1">
    <property type="nucleotide sequence ID" value="NZ_CP034234.1"/>
</dbReference>
<comment type="function">
    <text evidence="12 14">Catalyzes the attachment of alanine to tRNA(Ala) in a two-step reaction: alanine is first activated by ATP to form Ala-AMP and then transferred to the acceptor end of tRNA(Ala). Also edits incorrectly charged Ser-tRNA(Ala) and Gly-tRNA(Ala) via its editing domain.</text>
</comment>
<dbReference type="FunFam" id="3.30.930.10:FF:000046">
    <property type="entry name" value="Alanine--tRNA ligase"/>
    <property type="match status" value="1"/>
</dbReference>
<dbReference type="Gene3D" id="2.40.30.130">
    <property type="match status" value="1"/>
</dbReference>
<dbReference type="SUPFAM" id="SSF55681">
    <property type="entry name" value="Class II aaRS and biotin synthetases"/>
    <property type="match status" value="1"/>
</dbReference>
<dbReference type="EMBL" id="CP034234">
    <property type="protein sequence ID" value="AZK44584.1"/>
    <property type="molecule type" value="Genomic_DNA"/>
</dbReference>
<keyword evidence="10 14" id="KW-0648">Protein biosynthesis</keyword>
<evidence type="ECO:0000313" key="17">
    <source>
        <dbReference type="EMBL" id="AZK44584.1"/>
    </source>
</evidence>
<dbReference type="NCBIfam" id="TIGR00344">
    <property type="entry name" value="alaS"/>
    <property type="match status" value="1"/>
</dbReference>
<dbReference type="Pfam" id="PF01411">
    <property type="entry name" value="tRNA-synt_2c"/>
    <property type="match status" value="1"/>
</dbReference>
<evidence type="ECO:0000256" key="8">
    <source>
        <dbReference type="ARBA" id="ARBA00022840"/>
    </source>
</evidence>
<evidence type="ECO:0000256" key="10">
    <source>
        <dbReference type="ARBA" id="ARBA00022917"/>
    </source>
</evidence>
<dbReference type="FunFam" id="3.10.310.40:FF:000001">
    <property type="entry name" value="Alanine--tRNA ligase"/>
    <property type="match status" value="1"/>
</dbReference>
<keyword evidence="9 14" id="KW-0694">RNA-binding</keyword>
<reference evidence="17 18" key="1">
    <citation type="journal article" date="2020" name="Int. J. Syst. Evol. Microbiol.">
        <title>Description of Erysipelothrix piscisicarius sp. nov., an emergent fish pathogen, and assessment of virulence using a tiger barb (Puntigrus tetrazona) infection model.</title>
        <authorList>
            <person name="Pomaranski E.K."/>
            <person name="Griffin M.J."/>
            <person name="Camus A.C."/>
            <person name="Armwood A.R."/>
            <person name="Shelley J."/>
            <person name="Waldbieser G.C."/>
            <person name="LaFrentz B.R."/>
            <person name="Garcia J.C."/>
            <person name="Yanong R."/>
            <person name="Soto E."/>
        </authorList>
    </citation>
    <scope>NUCLEOTIDE SEQUENCE [LARGE SCALE GENOMIC DNA]</scope>
    <source>
        <strain evidence="17 18">15TAL0474</strain>
    </source>
</reference>
<dbReference type="PRINTS" id="PR00980">
    <property type="entry name" value="TRNASYNTHALA"/>
</dbReference>
<keyword evidence="7 14" id="KW-0862">Zinc</keyword>
<dbReference type="AlphaFoldDB" id="A0A3S8RNN7"/>
<feature type="coiled-coil region" evidence="15">
    <location>
        <begin position="418"/>
        <end position="445"/>
    </location>
</feature>
<dbReference type="InterPro" id="IPR045864">
    <property type="entry name" value="aa-tRNA-synth_II/BPL/LPL"/>
</dbReference>
<dbReference type="GO" id="GO:0000049">
    <property type="term" value="F:tRNA binding"/>
    <property type="evidence" value="ECO:0007669"/>
    <property type="project" value="UniProtKB-KW"/>
</dbReference>
<evidence type="ECO:0000256" key="1">
    <source>
        <dbReference type="ARBA" id="ARBA00008226"/>
    </source>
</evidence>
<keyword evidence="8 14" id="KW-0067">ATP-binding</keyword>
<keyword evidence="15" id="KW-0175">Coiled coil</keyword>
<dbReference type="KEGG" id="eri:EEI45_07450"/>
<dbReference type="FunFam" id="3.30.54.20:FF:000001">
    <property type="entry name" value="Alanine--tRNA ligase"/>
    <property type="match status" value="1"/>
</dbReference>
<protein>
    <recommendedName>
        <fullName evidence="14">Alanine--tRNA ligase</fullName>
        <ecNumber evidence="14">6.1.1.7</ecNumber>
    </recommendedName>
    <alternativeName>
        <fullName evidence="14">Alanyl-tRNA synthetase</fullName>
        <shortName evidence="14">AlaRS</shortName>
    </alternativeName>
</protein>
<dbReference type="Proteomes" id="UP000278804">
    <property type="component" value="Chromosome"/>
</dbReference>
<evidence type="ECO:0000256" key="5">
    <source>
        <dbReference type="ARBA" id="ARBA00022723"/>
    </source>
</evidence>
<dbReference type="InterPro" id="IPR002318">
    <property type="entry name" value="Ala-tRNA-lgiase_IIc"/>
</dbReference>
<dbReference type="EC" id="6.1.1.7" evidence="14"/>
<feature type="binding site" evidence="14">
    <location>
        <position position="565"/>
    </location>
    <ligand>
        <name>Zn(2+)</name>
        <dbReference type="ChEBI" id="CHEBI:29105"/>
    </ligand>
</feature>
<evidence type="ECO:0000256" key="6">
    <source>
        <dbReference type="ARBA" id="ARBA00022741"/>
    </source>
</evidence>
<feature type="coiled-coil region" evidence="15">
    <location>
        <begin position="723"/>
        <end position="750"/>
    </location>
</feature>
<feature type="domain" description="Alanyl-transfer RNA synthetases family profile" evidence="16">
    <location>
        <begin position="4"/>
        <end position="706"/>
    </location>
</feature>
<evidence type="ECO:0000256" key="15">
    <source>
        <dbReference type="SAM" id="Coils"/>
    </source>
</evidence>
<keyword evidence="5 14" id="KW-0479">Metal-binding</keyword>
<dbReference type="InterPro" id="IPR050058">
    <property type="entry name" value="Ala-tRNA_ligase"/>
</dbReference>
<keyword evidence="2 14" id="KW-0963">Cytoplasm</keyword>
<dbReference type="InterPro" id="IPR003156">
    <property type="entry name" value="DHHA1_dom"/>
</dbReference>
<dbReference type="SMART" id="SM00863">
    <property type="entry name" value="tRNA_SAD"/>
    <property type="match status" value="1"/>
</dbReference>
<comment type="domain">
    <text evidence="14">Consists of three domains; the N-terminal catalytic domain, the editing domain and the C-terminal C-Ala domain. The editing domain removes incorrectly charged amino acids, while the C-Ala domain, along with tRNA(Ala), serves as a bridge to cooperatively bring together the editing and aminoacylation centers thus stimulating deacylation of misacylated tRNAs.</text>
</comment>
<dbReference type="GO" id="GO:0008270">
    <property type="term" value="F:zinc ion binding"/>
    <property type="evidence" value="ECO:0007669"/>
    <property type="project" value="UniProtKB-UniRule"/>
</dbReference>
<evidence type="ECO:0000313" key="18">
    <source>
        <dbReference type="Proteomes" id="UP000278804"/>
    </source>
</evidence>
<dbReference type="Gene3D" id="3.10.310.40">
    <property type="match status" value="1"/>
</dbReference>
<evidence type="ECO:0000256" key="4">
    <source>
        <dbReference type="ARBA" id="ARBA00022598"/>
    </source>
</evidence>
<accession>A0A3S8RNN7</accession>
<dbReference type="Pfam" id="PF02272">
    <property type="entry name" value="DHHA1"/>
    <property type="match status" value="1"/>
</dbReference>
<dbReference type="Gene3D" id="3.30.980.10">
    <property type="entry name" value="Threonyl-trna Synthetase, Chain A, domain 2"/>
    <property type="match status" value="1"/>
</dbReference>
<feature type="binding site" evidence="14">
    <location>
        <position position="663"/>
    </location>
    <ligand>
        <name>Zn(2+)</name>
        <dbReference type="ChEBI" id="CHEBI:29105"/>
    </ligand>
</feature>
<comment type="catalytic activity">
    <reaction evidence="13 14">
        <text>tRNA(Ala) + L-alanine + ATP = L-alanyl-tRNA(Ala) + AMP + diphosphate</text>
        <dbReference type="Rhea" id="RHEA:12540"/>
        <dbReference type="Rhea" id="RHEA-COMP:9657"/>
        <dbReference type="Rhea" id="RHEA-COMP:9923"/>
        <dbReference type="ChEBI" id="CHEBI:30616"/>
        <dbReference type="ChEBI" id="CHEBI:33019"/>
        <dbReference type="ChEBI" id="CHEBI:57972"/>
        <dbReference type="ChEBI" id="CHEBI:78442"/>
        <dbReference type="ChEBI" id="CHEBI:78497"/>
        <dbReference type="ChEBI" id="CHEBI:456215"/>
        <dbReference type="EC" id="6.1.1.7"/>
    </reaction>
</comment>
<evidence type="ECO:0000256" key="12">
    <source>
        <dbReference type="ARBA" id="ARBA00024779"/>
    </source>
</evidence>
<evidence type="ECO:0000256" key="11">
    <source>
        <dbReference type="ARBA" id="ARBA00023146"/>
    </source>
</evidence>
<dbReference type="GO" id="GO:0005524">
    <property type="term" value="F:ATP binding"/>
    <property type="evidence" value="ECO:0007669"/>
    <property type="project" value="UniProtKB-UniRule"/>
</dbReference>
<dbReference type="InterPro" id="IPR018165">
    <property type="entry name" value="Ala-tRNA-synth_IIc_core"/>
</dbReference>
<dbReference type="GO" id="GO:0005829">
    <property type="term" value="C:cytosol"/>
    <property type="evidence" value="ECO:0007669"/>
    <property type="project" value="TreeGrafter"/>
</dbReference>
<keyword evidence="6 14" id="KW-0547">Nucleotide-binding</keyword>
<comment type="cofactor">
    <cofactor evidence="14">
        <name>Zn(2+)</name>
        <dbReference type="ChEBI" id="CHEBI:29105"/>
    </cofactor>
    <text evidence="14">Binds 1 zinc ion per subunit.</text>
</comment>
<gene>
    <name evidence="14" type="primary">alaS</name>
    <name evidence="17" type="ORF">EEI45_07450</name>
</gene>
<evidence type="ECO:0000256" key="3">
    <source>
        <dbReference type="ARBA" id="ARBA00022555"/>
    </source>
</evidence>
<sequence>MKQLTSSEIRTMFLDYFKAQDHMIEPGAPLVPIDDDDTLLWINSGVAALKKYFDGRVKPKKPRIANVQKSLRTNDIDNVGKTARHHTFFEMLGNFSIGDYFKEEAIGFAYEFLFSPEWLDLDVSKAYFSVHTDDQEAFDIWVNKYNVNPSRILRTDDNFWQIGDGPCGPNSEIFYDRGEKYDPEHIGERLFFEDLENDRYVEVWNIVFSQFDGVEGGDIHTFKELPQKNIDTGMGFERLVSIVQDGDTNFDTDLFIPIIQAIEALTPLKYHDNVMAYRVISDHIRSLVFTLADGAVFSNEGRGYVLRRILRRAVRFGKVLEIEGTFLHTLVDDVIAVMGDAYPNLAEHRDMIVKLILSEEERFAKTLAGGEKLLLDTIEANKEAIITGEVAFKLYDTYGFPIELTQEIAEEHHVSVDLEGFKASLEEQKERARSSRQKVESMGSQQEDLLNFKENSEFIYDSFETQGRVVGLFVDGKQVDAFTGKGHVVFDKTCFYAESGGQVADTGTIESDSAKGNVLDVKKANGGQPLHFVEVYGTITMGQVFDLKIDAKRRILIRKNHSCVHLLHSALKTVVGDHVSQAGSYVDENYFRFDFSHFEKLTDEQLEKVELMINQWIAESLPITVVEKPLEEAKAMGAMALFSENYGSVVRVVTMGDASMELCGGTHALGTGEIGVFKLVSEESVGSGVRRILGKTSFGAYESYKETELEVDQIRTRLKLSPQKSIQTKIEEMEAEIKQLEGKYKLMMADVLKAKTQEYIQMAEQVGNDLSFVWIDMEDQEMNVVKELVQRIRDHVDIVFVANHKASSVNFVVGCSEKAIQAGIKAGDLAKEAAVTTGGNGGGKPNFAQAGGKDITKINDAKLVISNKIA</sequence>
<dbReference type="GO" id="GO:0140096">
    <property type="term" value="F:catalytic activity, acting on a protein"/>
    <property type="evidence" value="ECO:0007669"/>
    <property type="project" value="UniProtKB-ARBA"/>
</dbReference>
<keyword evidence="4 14" id="KW-0436">Ligase</keyword>
<dbReference type="Pfam" id="PF07973">
    <property type="entry name" value="tRNA_SAD"/>
    <property type="match status" value="1"/>
</dbReference>
<dbReference type="FunFam" id="3.30.980.10:FF:000004">
    <property type="entry name" value="Alanine--tRNA ligase, cytoplasmic"/>
    <property type="match status" value="1"/>
</dbReference>
<comment type="similarity">
    <text evidence="1 14">Belongs to the class-II aminoacyl-tRNA synthetase family.</text>
</comment>
<feature type="binding site" evidence="14">
    <location>
        <position position="667"/>
    </location>
    <ligand>
        <name>Zn(2+)</name>
        <dbReference type="ChEBI" id="CHEBI:29105"/>
    </ligand>
</feature>
<dbReference type="InterPro" id="IPR018163">
    <property type="entry name" value="Thr/Ala-tRNA-synth_IIc_edit"/>
</dbReference>
<dbReference type="GO" id="GO:0016740">
    <property type="term" value="F:transferase activity"/>
    <property type="evidence" value="ECO:0007669"/>
    <property type="project" value="UniProtKB-ARBA"/>
</dbReference>
<dbReference type="Gene3D" id="3.30.54.20">
    <property type="match status" value="1"/>
</dbReference>
<dbReference type="Gene3D" id="3.30.930.10">
    <property type="entry name" value="Bira Bifunctional Protein, Domain 2"/>
    <property type="match status" value="1"/>
</dbReference>
<name>A0A3S8RNN7_9FIRM</name>
<dbReference type="SUPFAM" id="SSF101353">
    <property type="entry name" value="Putative anticodon-binding domain of alanyl-tRNA synthetase (AlaRS)"/>
    <property type="match status" value="1"/>
</dbReference>
<dbReference type="InterPro" id="IPR012947">
    <property type="entry name" value="tRNA_SAD"/>
</dbReference>
<feature type="binding site" evidence="14">
    <location>
        <position position="561"/>
    </location>
    <ligand>
        <name>Zn(2+)</name>
        <dbReference type="ChEBI" id="CHEBI:29105"/>
    </ligand>
</feature>
<dbReference type="PANTHER" id="PTHR11777:SF9">
    <property type="entry name" value="ALANINE--TRNA LIGASE, CYTOPLASMIC"/>
    <property type="match status" value="1"/>
</dbReference>
<evidence type="ECO:0000259" key="16">
    <source>
        <dbReference type="PROSITE" id="PS50860"/>
    </source>
</evidence>
<dbReference type="PROSITE" id="PS50860">
    <property type="entry name" value="AA_TRNA_LIGASE_II_ALA"/>
    <property type="match status" value="1"/>
</dbReference>
<keyword evidence="11 14" id="KW-0030">Aminoacyl-tRNA synthetase</keyword>
<organism evidence="17 18">
    <name type="scientific">Erysipelothrix piscisicarius</name>
    <dbReference type="NCBI Taxonomy" id="2485784"/>
    <lineage>
        <taxon>Bacteria</taxon>
        <taxon>Bacillati</taxon>
        <taxon>Bacillota</taxon>
        <taxon>Erysipelotrichia</taxon>
        <taxon>Erysipelotrichales</taxon>
        <taxon>Erysipelotrichaceae</taxon>
        <taxon>Erysipelothrix</taxon>
    </lineage>
</organism>
<evidence type="ECO:0000256" key="2">
    <source>
        <dbReference type="ARBA" id="ARBA00022490"/>
    </source>
</evidence>
<dbReference type="CDD" id="cd00673">
    <property type="entry name" value="AlaRS_core"/>
    <property type="match status" value="1"/>
</dbReference>
<evidence type="ECO:0000256" key="13">
    <source>
        <dbReference type="ARBA" id="ARBA00048300"/>
    </source>
</evidence>